<sequence>MITSSTICPTIKLCSTVTLPTVTSHVTSPTTWLSSPVAVFNIAPGNGLTCLAIRSDRIMECDAPVSTVNIRSLPSIYPPIVMLLGFLPICDTEIMGHSNAGASLRPFGLARFSLTIAKLMVHLPLPFRCTSGLLELVLHSRA</sequence>
<protein>
    <submittedName>
        <fullName evidence="1">(Mediterranean fruit fly) hypothetical protein</fullName>
    </submittedName>
</protein>
<dbReference type="EMBL" id="CAJHJT010000023">
    <property type="protein sequence ID" value="CAD7001983.1"/>
    <property type="molecule type" value="Genomic_DNA"/>
</dbReference>
<evidence type="ECO:0000313" key="1">
    <source>
        <dbReference type="EMBL" id="CAD7001983.1"/>
    </source>
</evidence>
<name>A0A811UY25_CERCA</name>
<gene>
    <name evidence="1" type="ORF">CCAP1982_LOCUS10470</name>
</gene>
<evidence type="ECO:0000313" key="2">
    <source>
        <dbReference type="Proteomes" id="UP000606786"/>
    </source>
</evidence>
<organism evidence="1 2">
    <name type="scientific">Ceratitis capitata</name>
    <name type="common">Mediterranean fruit fly</name>
    <name type="synonym">Tephritis capitata</name>
    <dbReference type="NCBI Taxonomy" id="7213"/>
    <lineage>
        <taxon>Eukaryota</taxon>
        <taxon>Metazoa</taxon>
        <taxon>Ecdysozoa</taxon>
        <taxon>Arthropoda</taxon>
        <taxon>Hexapoda</taxon>
        <taxon>Insecta</taxon>
        <taxon>Pterygota</taxon>
        <taxon>Neoptera</taxon>
        <taxon>Endopterygota</taxon>
        <taxon>Diptera</taxon>
        <taxon>Brachycera</taxon>
        <taxon>Muscomorpha</taxon>
        <taxon>Tephritoidea</taxon>
        <taxon>Tephritidae</taxon>
        <taxon>Ceratitis</taxon>
        <taxon>Ceratitis</taxon>
    </lineage>
</organism>
<keyword evidence="2" id="KW-1185">Reference proteome</keyword>
<dbReference type="Proteomes" id="UP000606786">
    <property type="component" value="Unassembled WGS sequence"/>
</dbReference>
<comment type="caution">
    <text evidence="1">The sequence shown here is derived from an EMBL/GenBank/DDBJ whole genome shotgun (WGS) entry which is preliminary data.</text>
</comment>
<proteinExistence type="predicted"/>
<dbReference type="AlphaFoldDB" id="A0A811UY25"/>
<reference evidence="1" key="1">
    <citation type="submission" date="2020-11" db="EMBL/GenBank/DDBJ databases">
        <authorList>
            <person name="Whitehead M."/>
        </authorList>
    </citation>
    <scope>NUCLEOTIDE SEQUENCE</scope>
    <source>
        <strain evidence="1">EGII</strain>
    </source>
</reference>
<accession>A0A811UY25</accession>